<reference evidence="4" key="1">
    <citation type="journal article" date="2019" name="Sci. Rep.">
        <title>Draft genome of Tanacetum cinerariifolium, the natural source of mosquito coil.</title>
        <authorList>
            <person name="Yamashiro T."/>
            <person name="Shiraishi A."/>
            <person name="Satake H."/>
            <person name="Nakayama K."/>
        </authorList>
    </citation>
    <scope>NUCLEOTIDE SEQUENCE</scope>
</reference>
<keyword evidence="1" id="KW-0175">Coiled coil</keyword>
<sequence length="1474" mass="165136">MDACAALTRRVEHLEFDKVSQALEITKLKRRVKKLEMRNKVKVLKLRRLQKVGTSQRVETSDDTVMDDESNQGRMIAEMDQDDAVVLEDDKDIADAVKDAKVDESAQDQGRQVESQAKIYKIDMDYANKVLSMQEDKTKPAEVQEVVDVVTTAKLITEVVTAASETVTVASAIITTAEAQVPAATLTAAPTRVAAATKEDENRALQKLNETLAERAAKRRKLDEEVEELRRHLQIVPNEDDVYTEATHLLERSLLLTIRHICSDLEESKNSTWSSKGQRMEATGIMWCVDHNVYIYSADFVSGEEVSVHKIHSRPDVECYDEWSTKIRASMAIAKNEPSVIKADARSGQWVNITMRKVHKRLSMTDGDERKHVLDYTHVDLHYVEDQRKNLDEIIDLKRVIEKWTCSKVTLDQLLSEQVPGNIVRALGGKGKRKEKISSKEVSLSPLPKLIGAAPSGTSESLISLYDMTLNMADLTLDTPEPKKTRPSVKVSPAYVIKKDRKFSCPVSHALAVPVPVNSAGIAAESILMDENPFAPIDNDPFINIFASEPTSATSSSGDAIPQPDCIMIIALKWIYKVKLDEYGDVLKNKAQLVAKGYRQDEGIDFVESFAPVSRIEAIRIFIANAASKNMTIYQMDVKTAFLNGELKEKVYVSQPEGFVDPDHPTHVYRLKKALYGLKQAPRVCAITLFCNNVQHLRSKHIDIQHYFIREQFEKVVVAFFFVMTDYQLADIFTKSLPRERFEFLLPRLGMKSMYLETLKRLQEDTMAVINIPANEALAEQARAIAPPTRTDDQILPSSNWLDGQWFNLHKDILRDALDITLTNDNNPFVAPPSSYTAIEYNLATASRGKKKTTHLLIPSIRFTKLIIHHLKTKHNIHSRSGSPFYYSHDENVLNTLKYVGKDGREIFCMPIPDALLTDEIKGASYYGKYQEHVAKYQQHLDAKHGKAAEGGATDSFKATKETPNEPSPAKRSKGGLVRKIRKPMSSLKLVDEPNAKDVLVEEPAYNEEEANLQRALELSLKEQAERTHGPACLVTLRNKSHVDQFIFQRCTPMPVEASRHAESPSLDAELALIDKATAASTLQNLKQMDEEFTTTAYPNVQENLKLPSEEQEGDPRKTNAKAEVQSMVSVPIHQDTSSVPPMTTLVIDLTLSQSGDPLPTSLATTSTAMQAPLRARFSDLPTVDMKEILQQRIFESKSYEAHKDHKKLYDALEKSLERDYSGHLLSDLEEARQKKRKRRDVPRTPSGSPPPQPPPLPPPPPAGASGASAGLFGTQELSPTDSLILDDSIPDEQTIPSSTVLDVENNWATVLVSAYETLAENSLLAKTGDMTNFLNWYCRHVNKTVLTPADLKGQAYEVVKAFYPNVIRLHKGSSTALSISKMKAASYPDFSLELLVLEKIADLQEHTIAKKDFKNLHPSDFEDLNLLLLQGHLDHLPGCGKRMLSTAVKLWTRNLVIRQQVEDFQLGIESYQT</sequence>
<feature type="region of interest" description="Disordered" evidence="2">
    <location>
        <begin position="941"/>
        <end position="977"/>
    </location>
</feature>
<dbReference type="SUPFAM" id="SSF56672">
    <property type="entry name" value="DNA/RNA polymerases"/>
    <property type="match status" value="1"/>
</dbReference>
<comment type="caution">
    <text evidence="4">The sequence shown here is derived from an EMBL/GenBank/DDBJ whole genome shotgun (WGS) entry which is preliminary data.</text>
</comment>
<gene>
    <name evidence="4" type="ORF">Tci_048036</name>
</gene>
<dbReference type="InterPro" id="IPR043502">
    <property type="entry name" value="DNA/RNA_pol_sf"/>
</dbReference>
<evidence type="ECO:0000256" key="2">
    <source>
        <dbReference type="SAM" id="MobiDB-lite"/>
    </source>
</evidence>
<feature type="coiled-coil region" evidence="1">
    <location>
        <begin position="195"/>
        <end position="232"/>
    </location>
</feature>
<evidence type="ECO:0000259" key="3">
    <source>
        <dbReference type="Pfam" id="PF07727"/>
    </source>
</evidence>
<name>A0A6L2MQ18_TANCI</name>
<feature type="compositionally biased region" description="Pro residues" evidence="2">
    <location>
        <begin position="1248"/>
        <end position="1263"/>
    </location>
</feature>
<dbReference type="EMBL" id="BKCJ010007204">
    <property type="protein sequence ID" value="GEU76058.1"/>
    <property type="molecule type" value="Genomic_DNA"/>
</dbReference>
<protein>
    <submittedName>
        <fullName evidence="4">Retrovirus-related Pol polyprotein from transposon TNT 1-94</fullName>
    </submittedName>
</protein>
<accession>A0A6L2MQ18</accession>
<evidence type="ECO:0000256" key="1">
    <source>
        <dbReference type="SAM" id="Coils"/>
    </source>
</evidence>
<evidence type="ECO:0000313" key="4">
    <source>
        <dbReference type="EMBL" id="GEU76058.1"/>
    </source>
</evidence>
<feature type="region of interest" description="Disordered" evidence="2">
    <location>
        <begin position="1225"/>
        <end position="1273"/>
    </location>
</feature>
<proteinExistence type="predicted"/>
<feature type="domain" description="Reverse transcriptase Ty1/copia-type" evidence="3">
    <location>
        <begin position="564"/>
        <end position="721"/>
    </location>
</feature>
<dbReference type="CDD" id="cd09272">
    <property type="entry name" value="RNase_HI_RT_Ty1"/>
    <property type="match status" value="1"/>
</dbReference>
<dbReference type="Pfam" id="PF07727">
    <property type="entry name" value="RVT_2"/>
    <property type="match status" value="1"/>
</dbReference>
<dbReference type="InterPro" id="IPR003903">
    <property type="entry name" value="UIM_dom"/>
</dbReference>
<dbReference type="InterPro" id="IPR013103">
    <property type="entry name" value="RVT_2"/>
</dbReference>
<dbReference type="PROSITE" id="PS50330">
    <property type="entry name" value="UIM"/>
    <property type="match status" value="1"/>
</dbReference>
<organism evidence="4">
    <name type="scientific">Tanacetum cinerariifolium</name>
    <name type="common">Dalmatian daisy</name>
    <name type="synonym">Chrysanthemum cinerariifolium</name>
    <dbReference type="NCBI Taxonomy" id="118510"/>
    <lineage>
        <taxon>Eukaryota</taxon>
        <taxon>Viridiplantae</taxon>
        <taxon>Streptophyta</taxon>
        <taxon>Embryophyta</taxon>
        <taxon>Tracheophyta</taxon>
        <taxon>Spermatophyta</taxon>
        <taxon>Magnoliopsida</taxon>
        <taxon>eudicotyledons</taxon>
        <taxon>Gunneridae</taxon>
        <taxon>Pentapetalae</taxon>
        <taxon>asterids</taxon>
        <taxon>campanulids</taxon>
        <taxon>Asterales</taxon>
        <taxon>Asteraceae</taxon>
        <taxon>Asteroideae</taxon>
        <taxon>Anthemideae</taxon>
        <taxon>Anthemidinae</taxon>
        <taxon>Tanacetum</taxon>
    </lineage>
</organism>